<evidence type="ECO:0000256" key="2">
    <source>
        <dbReference type="ARBA" id="ARBA00007727"/>
    </source>
</evidence>
<dbReference type="Pfam" id="PF14416">
    <property type="entry name" value="PMR5N"/>
    <property type="match status" value="1"/>
</dbReference>
<dbReference type="PANTHER" id="PTHR46912:SF1">
    <property type="entry name" value="HIGH MOBILITY GROUP B PROTEIN 13"/>
    <property type="match status" value="1"/>
</dbReference>
<dbReference type="Pfam" id="PF00505">
    <property type="entry name" value="HMG_box"/>
    <property type="match status" value="3"/>
</dbReference>
<keyword evidence="7" id="KW-0539">Nucleus</keyword>
<reference evidence="12 13" key="1">
    <citation type="submission" date="2019-05" db="EMBL/GenBank/DDBJ databases">
        <title>Mikania micrantha, genome provides insights into the molecular mechanism of rapid growth.</title>
        <authorList>
            <person name="Liu B."/>
        </authorList>
    </citation>
    <scope>NUCLEOTIDE SEQUENCE [LARGE SCALE GENOMIC DNA]</scope>
    <source>
        <strain evidence="12">NLD-2019</strain>
        <tissue evidence="12">Leaf</tissue>
    </source>
</reference>
<feature type="compositionally biased region" description="Basic and acidic residues" evidence="9">
    <location>
        <begin position="735"/>
        <end position="753"/>
    </location>
</feature>
<evidence type="ECO:0000256" key="9">
    <source>
        <dbReference type="SAM" id="MobiDB-lite"/>
    </source>
</evidence>
<feature type="coiled-coil region" evidence="8">
    <location>
        <begin position="678"/>
        <end position="734"/>
    </location>
</feature>
<dbReference type="InterPro" id="IPR036910">
    <property type="entry name" value="HMG_box_dom_sf"/>
</dbReference>
<evidence type="ECO:0000256" key="3">
    <source>
        <dbReference type="ARBA" id="ARBA00022692"/>
    </source>
</evidence>
<feature type="domain" description="HMG box" evidence="11">
    <location>
        <begin position="754"/>
        <end position="822"/>
    </location>
</feature>
<accession>A0A5N6MNB4</accession>
<evidence type="ECO:0000313" key="12">
    <source>
        <dbReference type="EMBL" id="KAD3641469.1"/>
    </source>
</evidence>
<dbReference type="Gene3D" id="1.10.30.10">
    <property type="entry name" value="High mobility group box domain"/>
    <property type="match status" value="3"/>
</dbReference>
<feature type="coiled-coil region" evidence="8">
    <location>
        <begin position="420"/>
        <end position="482"/>
    </location>
</feature>
<feature type="DNA-binding region" description="HMG box" evidence="7">
    <location>
        <begin position="512"/>
        <end position="580"/>
    </location>
</feature>
<gene>
    <name evidence="12" type="ORF">E3N88_30693</name>
</gene>
<feature type="domain" description="HMG box" evidence="11">
    <location>
        <begin position="630"/>
        <end position="696"/>
    </location>
</feature>
<feature type="transmembrane region" description="Helical" evidence="10">
    <location>
        <begin position="16"/>
        <end position="35"/>
    </location>
</feature>
<evidence type="ECO:0000256" key="6">
    <source>
        <dbReference type="ARBA" id="ARBA00023136"/>
    </source>
</evidence>
<keyword evidence="13" id="KW-1185">Reference proteome</keyword>
<evidence type="ECO:0000256" key="7">
    <source>
        <dbReference type="PROSITE-ProRule" id="PRU00267"/>
    </source>
</evidence>
<dbReference type="InterPro" id="IPR044601">
    <property type="entry name" value="HMGB6/HMGB13"/>
</dbReference>
<comment type="caution">
    <text evidence="12">The sequence shown here is derived from an EMBL/GenBank/DDBJ whole genome shotgun (WGS) entry which is preliminary data.</text>
</comment>
<dbReference type="GO" id="GO:0016020">
    <property type="term" value="C:membrane"/>
    <property type="evidence" value="ECO:0007669"/>
    <property type="project" value="UniProtKB-SubCell"/>
</dbReference>
<feature type="region of interest" description="Disordered" evidence="9">
    <location>
        <begin position="610"/>
        <end position="635"/>
    </location>
</feature>
<organism evidence="12 13">
    <name type="scientific">Mikania micrantha</name>
    <name type="common">bitter vine</name>
    <dbReference type="NCBI Taxonomy" id="192012"/>
    <lineage>
        <taxon>Eukaryota</taxon>
        <taxon>Viridiplantae</taxon>
        <taxon>Streptophyta</taxon>
        <taxon>Embryophyta</taxon>
        <taxon>Tracheophyta</taxon>
        <taxon>Spermatophyta</taxon>
        <taxon>Magnoliopsida</taxon>
        <taxon>eudicotyledons</taxon>
        <taxon>Gunneridae</taxon>
        <taxon>Pentapetalae</taxon>
        <taxon>asterids</taxon>
        <taxon>campanulids</taxon>
        <taxon>Asterales</taxon>
        <taxon>Asteraceae</taxon>
        <taxon>Asteroideae</taxon>
        <taxon>Heliantheae alliance</taxon>
        <taxon>Eupatorieae</taxon>
        <taxon>Mikania</taxon>
    </lineage>
</organism>
<keyword evidence="5 10" id="KW-1133">Transmembrane helix</keyword>
<evidence type="ECO:0000313" key="13">
    <source>
        <dbReference type="Proteomes" id="UP000326396"/>
    </source>
</evidence>
<feature type="domain" description="HMG box" evidence="11">
    <location>
        <begin position="512"/>
        <end position="580"/>
    </location>
</feature>
<keyword evidence="8" id="KW-0175">Coiled coil</keyword>
<feature type="compositionally biased region" description="Basic and acidic residues" evidence="9">
    <location>
        <begin position="610"/>
        <end position="634"/>
    </location>
</feature>
<protein>
    <recommendedName>
        <fullName evidence="11">HMG box domain-containing protein</fullName>
    </recommendedName>
</protein>
<dbReference type="InterPro" id="IPR026057">
    <property type="entry name" value="TBL_C"/>
</dbReference>
<keyword evidence="4" id="KW-0735">Signal-anchor</keyword>
<feature type="DNA-binding region" description="HMG box" evidence="7">
    <location>
        <begin position="630"/>
        <end position="696"/>
    </location>
</feature>
<evidence type="ECO:0000256" key="4">
    <source>
        <dbReference type="ARBA" id="ARBA00022968"/>
    </source>
</evidence>
<comment type="similarity">
    <text evidence="2">Belongs to the PC-esterase family. TBL subfamily.</text>
</comment>
<keyword evidence="3 10" id="KW-0812">Transmembrane</keyword>
<evidence type="ECO:0000256" key="5">
    <source>
        <dbReference type="ARBA" id="ARBA00022989"/>
    </source>
</evidence>
<dbReference type="GO" id="GO:0016740">
    <property type="term" value="F:transferase activity"/>
    <property type="evidence" value="ECO:0007669"/>
    <property type="project" value="InterPro"/>
</dbReference>
<dbReference type="PROSITE" id="PS50118">
    <property type="entry name" value="HMG_BOX_2"/>
    <property type="match status" value="3"/>
</dbReference>
<dbReference type="PANTHER" id="PTHR46912">
    <property type="entry name" value="HIGH MOBILITY GROUP B PROTEIN 13"/>
    <property type="match status" value="1"/>
</dbReference>
<keyword evidence="6 10" id="KW-0472">Membrane</keyword>
<keyword evidence="7" id="KW-0238">DNA-binding</keyword>
<dbReference type="OrthoDB" id="630188at2759"/>
<dbReference type="CDD" id="cd22006">
    <property type="entry name" value="HMG-box_AtHMGB6-like_rpt1"/>
    <property type="match status" value="1"/>
</dbReference>
<feature type="coiled-coil region" evidence="8">
    <location>
        <begin position="800"/>
        <end position="831"/>
    </location>
</feature>
<dbReference type="GO" id="GO:0005634">
    <property type="term" value="C:nucleus"/>
    <property type="evidence" value="ECO:0007669"/>
    <property type="project" value="UniProtKB-UniRule"/>
</dbReference>
<evidence type="ECO:0000256" key="10">
    <source>
        <dbReference type="SAM" id="Phobius"/>
    </source>
</evidence>
<dbReference type="SMART" id="SM00398">
    <property type="entry name" value="HMG"/>
    <property type="match status" value="3"/>
</dbReference>
<dbReference type="Pfam" id="PF13839">
    <property type="entry name" value="PC-Esterase"/>
    <property type="match status" value="1"/>
</dbReference>
<dbReference type="AlphaFoldDB" id="A0A5N6MNB4"/>
<comment type="subcellular location">
    <subcellularLocation>
        <location evidence="1">Membrane</location>
        <topology evidence="1">Single-pass membrane protein</topology>
    </subcellularLocation>
</comment>
<dbReference type="CDD" id="cd22007">
    <property type="entry name" value="HMG-box_AtHMGB6-like_rpt2"/>
    <property type="match status" value="1"/>
</dbReference>
<dbReference type="SUPFAM" id="SSF47095">
    <property type="entry name" value="HMG-box"/>
    <property type="match status" value="3"/>
</dbReference>
<name>A0A5N6MNB4_9ASTR</name>
<feature type="region of interest" description="Disordered" evidence="9">
    <location>
        <begin position="735"/>
        <end position="760"/>
    </location>
</feature>
<feature type="DNA-binding region" description="HMG box" evidence="7">
    <location>
        <begin position="754"/>
        <end position="822"/>
    </location>
</feature>
<sequence>MKQTLWRSALYKQNHFVFKLGVSILLLGIGFRLLFSQSDNVIPNETDNSITTPSVESVVKPIPSNFVISPKELNHFQPEDDEPQKCDFSDGEWIPNFGSPAYTNDTCRWIESHQNCIGNGRPDTGYIYWKWSPKTCELTRFDAERFLEMMRDKSWAFVGDSITRNHLQSFICLLSQVEDAVEIYHDKDYKNRKWRFPSYNLTVSVMWSPFLAKADIFEDINGVSSSEIQLHIDVLDKTWIEQFHTWDYVLFSSGKWFIKTAIYYENNSILGCHGCEEGKNYTDLGFNFAYRKILKNLVEFVMNSNPKSMIIYRTSTPDHFENGTWSTGGSCDRTVPAKEGEFELADLNRVLREIELSEILRAKELASEKGMKVKLLDVTPLSLVRPDGHPGPYRHFYPFAKDKNAKVQYDCLHWCLPGPIDSWNDLLMNLLKELEELQEKLEQMTLEKQQAEELLKLKEQEIESQNNEQEKIKMELKKLQKLKEFKPTMTLPVLQSLKDKDQVKKKKRGPETKKPATPYITWCKDHWAEVKKENPEAEFSDIASILGAKWKSLTSEEKKPYEEKYQTEKAVYSKIVCNEKRENEAMRLLEEEQKQKMAMELLEQYLQFKQEAEKDGDNKKNKKEKDPLKPKRPESAYFLFTNERRAALIAENKNVIEISKITGEEWKNMTEKQKAHYEKIAKKKNEKYIQEMEIYKQNKENEAEIAKKEEDELLKVLKQEALQLLKKKEKTETIIKKTKEDKKKNKKIEDPNKPKRPATSFLLFSKETRKDLLKEKPGISNAQLTALISVKWKELNEEEKQRWNGEAAEAMETYKKELEEYNKKNVVEECNKKP</sequence>
<dbReference type="EMBL" id="SZYD01000015">
    <property type="protein sequence ID" value="KAD3641469.1"/>
    <property type="molecule type" value="Genomic_DNA"/>
</dbReference>
<evidence type="ECO:0000259" key="11">
    <source>
        <dbReference type="PROSITE" id="PS50118"/>
    </source>
</evidence>
<evidence type="ECO:0000256" key="1">
    <source>
        <dbReference type="ARBA" id="ARBA00004167"/>
    </source>
</evidence>
<dbReference type="GO" id="GO:0003677">
    <property type="term" value="F:DNA binding"/>
    <property type="evidence" value="ECO:0007669"/>
    <property type="project" value="UniProtKB-UniRule"/>
</dbReference>
<evidence type="ECO:0000256" key="8">
    <source>
        <dbReference type="SAM" id="Coils"/>
    </source>
</evidence>
<dbReference type="InterPro" id="IPR009071">
    <property type="entry name" value="HMG_box_dom"/>
</dbReference>
<dbReference type="InterPro" id="IPR025846">
    <property type="entry name" value="TBL_N"/>
</dbReference>
<dbReference type="Proteomes" id="UP000326396">
    <property type="component" value="Linkage Group LG5"/>
</dbReference>
<dbReference type="CDD" id="cd22008">
    <property type="entry name" value="HMG-box_AtHMGB6-like_rpt3"/>
    <property type="match status" value="1"/>
</dbReference>
<proteinExistence type="inferred from homology"/>